<dbReference type="RefSeq" id="WP_127743131.1">
    <property type="nucleotide sequence ID" value="NZ_CAJCKN010000117.1"/>
</dbReference>
<dbReference type="GeneID" id="87620649"/>
<dbReference type="Pfam" id="PF02073">
    <property type="entry name" value="Peptidase_M29"/>
    <property type="match status" value="1"/>
</dbReference>
<dbReference type="SUPFAM" id="SSF144052">
    <property type="entry name" value="Thermophilic metalloprotease-like"/>
    <property type="match status" value="1"/>
</dbReference>
<sequence>MYLNNYAKVIVNVGVTVEKGDLIKINFSSEHLPLVREISKEAYKNGAQFVSLSLRDSEIEKCRVRYLEDDFLEVYRNP</sequence>
<reference evidence="1 2" key="1">
    <citation type="submission" date="2019-01" db="EMBL/GenBank/DDBJ databases">
        <title>Bacillus sp. M5HDSG1-1, whole genome shotgun sequence.</title>
        <authorList>
            <person name="Tuo L."/>
        </authorList>
    </citation>
    <scope>NUCLEOTIDE SEQUENCE [LARGE SCALE GENOMIC DNA]</scope>
    <source>
        <strain evidence="1 2">M5HDSG1-1</strain>
    </source>
</reference>
<dbReference type="GO" id="GO:0004177">
    <property type="term" value="F:aminopeptidase activity"/>
    <property type="evidence" value="ECO:0007669"/>
    <property type="project" value="InterPro"/>
</dbReference>
<evidence type="ECO:0008006" key="3">
    <source>
        <dbReference type="Google" id="ProtNLM"/>
    </source>
</evidence>
<dbReference type="Proteomes" id="UP000288024">
    <property type="component" value="Unassembled WGS sequence"/>
</dbReference>
<gene>
    <name evidence="1" type="ORF">EM808_28265</name>
</gene>
<dbReference type="EMBL" id="RZTZ01000044">
    <property type="protein sequence ID" value="RVT56140.1"/>
    <property type="molecule type" value="Genomic_DNA"/>
</dbReference>
<dbReference type="InterPro" id="IPR035097">
    <property type="entry name" value="M29_N-terminal"/>
</dbReference>
<comment type="caution">
    <text evidence="1">The sequence shown here is derived from an EMBL/GenBank/DDBJ whole genome shotgun (WGS) entry which is preliminary data.</text>
</comment>
<dbReference type="AlphaFoldDB" id="A0A437K2K6"/>
<evidence type="ECO:0000313" key="2">
    <source>
        <dbReference type="Proteomes" id="UP000288024"/>
    </source>
</evidence>
<protein>
    <recommendedName>
        <fullName evidence="3">Aminopeptidase</fullName>
    </recommendedName>
</protein>
<organism evidence="1 2">
    <name type="scientific">Niallia taxi</name>
    <dbReference type="NCBI Taxonomy" id="2499688"/>
    <lineage>
        <taxon>Bacteria</taxon>
        <taxon>Bacillati</taxon>
        <taxon>Bacillota</taxon>
        <taxon>Bacilli</taxon>
        <taxon>Bacillales</taxon>
        <taxon>Bacillaceae</taxon>
        <taxon>Niallia</taxon>
    </lineage>
</organism>
<name>A0A437K2K6_9BACI</name>
<dbReference type="Gene3D" id="3.40.1830.10">
    <property type="entry name" value="Thermophilic metalloprotease (M29)"/>
    <property type="match status" value="1"/>
</dbReference>
<accession>A0A437K2K6</accession>
<proteinExistence type="predicted"/>
<dbReference type="GO" id="GO:0006508">
    <property type="term" value="P:proteolysis"/>
    <property type="evidence" value="ECO:0007669"/>
    <property type="project" value="InterPro"/>
</dbReference>
<keyword evidence="2" id="KW-1185">Reference proteome</keyword>
<dbReference type="InterPro" id="IPR000787">
    <property type="entry name" value="Peptidase_M29"/>
</dbReference>
<evidence type="ECO:0000313" key="1">
    <source>
        <dbReference type="EMBL" id="RVT56140.1"/>
    </source>
</evidence>